<name>A0A382T2C3_9ZZZZ</name>
<reference evidence="1" key="1">
    <citation type="submission" date="2018-05" db="EMBL/GenBank/DDBJ databases">
        <authorList>
            <person name="Lanie J.A."/>
            <person name="Ng W.-L."/>
            <person name="Kazmierczak K.M."/>
            <person name="Andrzejewski T.M."/>
            <person name="Davidsen T.M."/>
            <person name="Wayne K.J."/>
            <person name="Tettelin H."/>
            <person name="Glass J.I."/>
            <person name="Rusch D."/>
            <person name="Podicherti R."/>
            <person name="Tsui H.-C.T."/>
            <person name="Winkler M.E."/>
        </authorList>
    </citation>
    <scope>NUCLEOTIDE SEQUENCE</scope>
</reference>
<evidence type="ECO:0000313" key="1">
    <source>
        <dbReference type="EMBL" id="SVD16216.1"/>
    </source>
</evidence>
<accession>A0A382T2C3</accession>
<dbReference type="AlphaFoldDB" id="A0A382T2C3"/>
<proteinExistence type="predicted"/>
<sequence>MTDYKAALQSFQSSSEFFVGIDSDGCAFDSMELKHKECFCPNTINYFELQAVSKYAREAWDFVNLYSRTRGCNRFLALIYALDSLRARPDVQRRGVEIMKLESLERFSESDKPLSNPAIEE</sequence>
<protein>
    <submittedName>
        <fullName evidence="1">Uncharacterized protein</fullName>
    </submittedName>
</protein>
<gene>
    <name evidence="1" type="ORF">METZ01_LOCUS369070</name>
</gene>
<organism evidence="1">
    <name type="scientific">marine metagenome</name>
    <dbReference type="NCBI Taxonomy" id="408172"/>
    <lineage>
        <taxon>unclassified sequences</taxon>
        <taxon>metagenomes</taxon>
        <taxon>ecological metagenomes</taxon>
    </lineage>
</organism>
<feature type="non-terminal residue" evidence="1">
    <location>
        <position position="121"/>
    </location>
</feature>
<dbReference type="EMBL" id="UINC01133343">
    <property type="protein sequence ID" value="SVD16216.1"/>
    <property type="molecule type" value="Genomic_DNA"/>
</dbReference>